<evidence type="ECO:0008006" key="3">
    <source>
        <dbReference type="Google" id="ProtNLM"/>
    </source>
</evidence>
<dbReference type="OrthoDB" id="2384430at2759"/>
<reference evidence="1 2" key="1">
    <citation type="submission" date="2018-08" db="EMBL/GenBank/DDBJ databases">
        <title>Genome and evolution of the arbuscular mycorrhizal fungus Diversispora epigaea (formerly Glomus versiforme) and its bacterial endosymbionts.</title>
        <authorList>
            <person name="Sun X."/>
            <person name="Fei Z."/>
            <person name="Harrison M."/>
        </authorList>
    </citation>
    <scope>NUCLEOTIDE SEQUENCE [LARGE SCALE GENOMIC DNA]</scope>
    <source>
        <strain evidence="1 2">IT104</strain>
    </source>
</reference>
<protein>
    <recommendedName>
        <fullName evidence="3">Sel1 repeat family protein</fullName>
    </recommendedName>
</protein>
<accession>A0A397JAM5</accession>
<keyword evidence="2" id="KW-1185">Reference proteome</keyword>
<dbReference type="Gene3D" id="1.25.40.10">
    <property type="entry name" value="Tetratricopeptide repeat domain"/>
    <property type="match status" value="1"/>
</dbReference>
<dbReference type="InterPro" id="IPR011990">
    <property type="entry name" value="TPR-like_helical_dom_sf"/>
</dbReference>
<evidence type="ECO:0000313" key="2">
    <source>
        <dbReference type="Proteomes" id="UP000266861"/>
    </source>
</evidence>
<organism evidence="1 2">
    <name type="scientific">Diversispora epigaea</name>
    <dbReference type="NCBI Taxonomy" id="1348612"/>
    <lineage>
        <taxon>Eukaryota</taxon>
        <taxon>Fungi</taxon>
        <taxon>Fungi incertae sedis</taxon>
        <taxon>Mucoromycota</taxon>
        <taxon>Glomeromycotina</taxon>
        <taxon>Glomeromycetes</taxon>
        <taxon>Diversisporales</taxon>
        <taxon>Diversisporaceae</taxon>
        <taxon>Diversispora</taxon>
    </lineage>
</organism>
<dbReference type="Pfam" id="PF08238">
    <property type="entry name" value="Sel1"/>
    <property type="match status" value="2"/>
</dbReference>
<dbReference type="AlphaFoldDB" id="A0A397JAM5"/>
<dbReference type="EMBL" id="PQFF01000109">
    <property type="protein sequence ID" value="RHZ81830.1"/>
    <property type="molecule type" value="Genomic_DNA"/>
</dbReference>
<evidence type="ECO:0000313" key="1">
    <source>
        <dbReference type="EMBL" id="RHZ81830.1"/>
    </source>
</evidence>
<comment type="caution">
    <text evidence="1">The sequence shown here is derived from an EMBL/GenBank/DDBJ whole genome shotgun (WGS) entry which is preliminary data.</text>
</comment>
<dbReference type="SUPFAM" id="SSF81901">
    <property type="entry name" value="HCP-like"/>
    <property type="match status" value="1"/>
</dbReference>
<sequence length="59" mass="6892">MSIYLNGLLESQIMLKDRKEAFKWILKAAEKGFSIEQHNLGYFYENGYGIDENQAKAFE</sequence>
<proteinExistence type="predicted"/>
<dbReference type="Proteomes" id="UP000266861">
    <property type="component" value="Unassembled WGS sequence"/>
</dbReference>
<name>A0A397JAM5_9GLOM</name>
<gene>
    <name evidence="1" type="ORF">Glove_117g172</name>
</gene>
<dbReference type="InterPro" id="IPR006597">
    <property type="entry name" value="Sel1-like"/>
</dbReference>